<keyword evidence="7 10" id="KW-0784">Thiamine biosynthesis</keyword>
<organism evidence="13 14">
    <name type="scientific">Streptomonospora litoralis</name>
    <dbReference type="NCBI Taxonomy" id="2498135"/>
    <lineage>
        <taxon>Bacteria</taxon>
        <taxon>Bacillati</taxon>
        <taxon>Actinomycetota</taxon>
        <taxon>Actinomycetes</taxon>
        <taxon>Streptosporangiales</taxon>
        <taxon>Nocardiopsidaceae</taxon>
        <taxon>Streptomonospora</taxon>
    </lineage>
</organism>
<comment type="similarity">
    <text evidence="2 10">Belongs to the transketolase family. DXPS subfamily.</text>
</comment>
<evidence type="ECO:0000256" key="9">
    <source>
        <dbReference type="ARBA" id="ARBA00023229"/>
    </source>
</evidence>
<proteinExistence type="inferred from homology"/>
<evidence type="ECO:0000256" key="8">
    <source>
        <dbReference type="ARBA" id="ARBA00023052"/>
    </source>
</evidence>
<feature type="compositionally biased region" description="Low complexity" evidence="11">
    <location>
        <begin position="56"/>
        <end position="67"/>
    </location>
</feature>
<accession>A0A4P6Q6T6</accession>
<dbReference type="Gene3D" id="3.40.50.920">
    <property type="match status" value="1"/>
</dbReference>
<evidence type="ECO:0000313" key="13">
    <source>
        <dbReference type="EMBL" id="QBI54779.1"/>
    </source>
</evidence>
<dbReference type="InterPro" id="IPR009014">
    <property type="entry name" value="Transketo_C/PFOR_II"/>
</dbReference>
<dbReference type="Pfam" id="PF02779">
    <property type="entry name" value="Transket_pyr"/>
    <property type="match status" value="1"/>
</dbReference>
<dbReference type="InterPro" id="IPR033248">
    <property type="entry name" value="Transketolase_C"/>
</dbReference>
<keyword evidence="14" id="KW-1185">Reference proteome</keyword>
<evidence type="ECO:0000256" key="7">
    <source>
        <dbReference type="ARBA" id="ARBA00022977"/>
    </source>
</evidence>
<evidence type="ECO:0000256" key="11">
    <source>
        <dbReference type="SAM" id="MobiDB-lite"/>
    </source>
</evidence>
<dbReference type="InterPro" id="IPR049557">
    <property type="entry name" value="Transketolase_CS"/>
</dbReference>
<dbReference type="FunFam" id="3.40.50.970:FF:000010">
    <property type="entry name" value="1-deoxy-D-xylulose-5-phosphate synthase"/>
    <property type="match status" value="1"/>
</dbReference>
<feature type="domain" description="Transketolase-like pyrimidine-binding" evidence="12">
    <location>
        <begin position="356"/>
        <end position="520"/>
    </location>
</feature>
<dbReference type="CDD" id="cd02007">
    <property type="entry name" value="TPP_DXS"/>
    <property type="match status" value="1"/>
</dbReference>
<dbReference type="GO" id="GO:0005829">
    <property type="term" value="C:cytosol"/>
    <property type="evidence" value="ECO:0007669"/>
    <property type="project" value="TreeGrafter"/>
</dbReference>
<evidence type="ECO:0000256" key="2">
    <source>
        <dbReference type="ARBA" id="ARBA00011081"/>
    </source>
</evidence>
<feature type="binding site" evidence="10">
    <location>
        <begin position="189"/>
        <end position="191"/>
    </location>
    <ligand>
        <name>thiamine diphosphate</name>
        <dbReference type="ChEBI" id="CHEBI:58937"/>
    </ligand>
</feature>
<comment type="cofactor">
    <cofactor evidence="10">
        <name>Mg(2+)</name>
        <dbReference type="ChEBI" id="CHEBI:18420"/>
    </cofactor>
    <text evidence="10">Binds 1 Mg(2+) ion per subunit.</text>
</comment>
<keyword evidence="8 10" id="KW-0786">Thiamine pyrophosphate</keyword>
<feature type="binding site" evidence="10">
    <location>
        <begin position="222"/>
        <end position="223"/>
    </location>
    <ligand>
        <name>thiamine diphosphate</name>
        <dbReference type="ChEBI" id="CHEBI:58937"/>
    </ligand>
</feature>
<keyword evidence="4 10" id="KW-0808">Transferase</keyword>
<evidence type="ECO:0000256" key="5">
    <source>
        <dbReference type="ARBA" id="ARBA00022723"/>
    </source>
</evidence>
<dbReference type="InterPro" id="IPR029061">
    <property type="entry name" value="THDP-binding"/>
</dbReference>
<evidence type="ECO:0000256" key="1">
    <source>
        <dbReference type="ARBA" id="ARBA00004980"/>
    </source>
</evidence>
<feature type="region of interest" description="Disordered" evidence="11">
    <location>
        <begin position="1"/>
        <end position="82"/>
    </location>
</feature>
<evidence type="ECO:0000256" key="10">
    <source>
        <dbReference type="HAMAP-Rule" id="MF_00315"/>
    </source>
</evidence>
<dbReference type="EC" id="2.2.1.7" evidence="10"/>
<dbReference type="KEGG" id="strr:EKD16_15005"/>
<dbReference type="PROSITE" id="PS00801">
    <property type="entry name" value="TRANSKETOLASE_1"/>
    <property type="match status" value="1"/>
</dbReference>
<dbReference type="NCBIfam" id="NF003933">
    <property type="entry name" value="PRK05444.2-2"/>
    <property type="match status" value="1"/>
</dbReference>
<dbReference type="SMART" id="SM00861">
    <property type="entry name" value="Transket_pyr"/>
    <property type="match status" value="1"/>
</dbReference>
<comment type="function">
    <text evidence="10">Catalyzes the acyloin condensation reaction between C atoms 2 and 3 of pyruvate and glyceraldehyde 3-phosphate to yield 1-deoxy-D-xylulose-5-phosphate (DXP).</text>
</comment>
<dbReference type="InterPro" id="IPR005477">
    <property type="entry name" value="Dxylulose-5-P_synthase"/>
</dbReference>
<feature type="binding site" evidence="10">
    <location>
        <position position="327"/>
    </location>
    <ligand>
        <name>thiamine diphosphate</name>
        <dbReference type="ChEBI" id="CHEBI:58937"/>
    </ligand>
</feature>
<comment type="catalytic activity">
    <reaction evidence="10">
        <text>D-glyceraldehyde 3-phosphate + pyruvate + H(+) = 1-deoxy-D-xylulose 5-phosphate + CO2</text>
        <dbReference type="Rhea" id="RHEA:12605"/>
        <dbReference type="ChEBI" id="CHEBI:15361"/>
        <dbReference type="ChEBI" id="CHEBI:15378"/>
        <dbReference type="ChEBI" id="CHEBI:16526"/>
        <dbReference type="ChEBI" id="CHEBI:57792"/>
        <dbReference type="ChEBI" id="CHEBI:59776"/>
        <dbReference type="EC" id="2.2.1.7"/>
    </reaction>
</comment>
<name>A0A4P6Q6T6_9ACTN</name>
<feature type="binding site" evidence="10">
    <location>
        <position position="251"/>
    </location>
    <ligand>
        <name>Mg(2+)</name>
        <dbReference type="ChEBI" id="CHEBI:18420"/>
    </ligand>
</feature>
<dbReference type="InterPro" id="IPR005475">
    <property type="entry name" value="Transketolase-like_Pyr-bd"/>
</dbReference>
<gene>
    <name evidence="13" type="primary">dxs2</name>
    <name evidence="10" type="synonym">dxs</name>
    <name evidence="13" type="ORF">EKD16_15005</name>
</gene>
<keyword evidence="6 10" id="KW-0460">Magnesium</keyword>
<keyword evidence="9 10" id="KW-0414">Isoprene biosynthesis</keyword>
<dbReference type="HAMAP" id="MF_00315">
    <property type="entry name" value="DXP_synth"/>
    <property type="match status" value="1"/>
</dbReference>
<evidence type="ECO:0000256" key="3">
    <source>
        <dbReference type="ARBA" id="ARBA00011738"/>
    </source>
</evidence>
<comment type="cofactor">
    <cofactor evidence="10">
        <name>thiamine diphosphate</name>
        <dbReference type="ChEBI" id="CHEBI:58937"/>
    </cofactor>
    <text evidence="10">Binds 1 thiamine pyrophosphate per subunit.</text>
</comment>
<protein>
    <recommendedName>
        <fullName evidence="10">1-deoxy-D-xylulose-5-phosphate synthase</fullName>
        <ecNumber evidence="10">2.2.1.7</ecNumber>
    </recommendedName>
    <alternativeName>
        <fullName evidence="10">1-deoxyxylulose-5-phosphate synthase</fullName>
        <shortName evidence="10">DXP synthase</shortName>
        <shortName evidence="10">DXPS</shortName>
    </alternativeName>
</protein>
<dbReference type="GO" id="GO:0019288">
    <property type="term" value="P:isopentenyl diphosphate biosynthetic process, methylerythritol 4-phosphate pathway"/>
    <property type="evidence" value="ECO:0007669"/>
    <property type="project" value="TreeGrafter"/>
</dbReference>
<dbReference type="GO" id="GO:0000287">
    <property type="term" value="F:magnesium ion binding"/>
    <property type="evidence" value="ECO:0007669"/>
    <property type="project" value="UniProtKB-UniRule"/>
</dbReference>
<comment type="subunit">
    <text evidence="3 10">Homodimer.</text>
</comment>
<sequence>MTRASTDPANTAAAAPAAEPQSDPGGGAPARGSGGVREGGFSPSGGRDRGLRSAKPAADASGVPDAGGADGAEGGADPLDTIRSPADLRAMAAADLPPLAARIRRFLIEKVSRTGGHLGPNLGAVELTIAAHRVFDTTRDTLLFDTGHQTYVHKILTGRGADFDTLRKEGGLSGYPSRAESGHDLIENSHASTALSYADGLAKAVRLSGTTERRVAAVVGDGALTGGMAWEALNNIGAAPQRPVVVVLNDNGRSYSPTVGGIARHLAGLRGAVGERSAGTVFEGLGLAYIGPVDGHDIAEVEDALRSAVSLHRPVVVHCVTRKGKGYAPAEADESDHMHTVGVIDPATGRPAKSGATWTSVFAEEITAIGAERSDVVCVTGAMRLPAGLGPFAERFPDRVHDVGIAEQHAVTSAAGLAFGGMHPVVAVYAAFLGRAFDQVLADVALHRLPVTFILDRAGVTGPDGASHHGMWDGSLLPVVPGLRLAAPRDCARLRELLREAVATADGPTALRYPKSAVGSDIPAVRRIGDCDLLREAAGARVLLVSAGPLAAACLEAAAELDGRGIAASVVDPRWTAPVSSALVSLAAGYDLVVAVEDTVTTGSLGMRLAAELSAAGATTRVATRALPDRFLPHGSRSRILASVGLDPESIAAAVRNLLDHPG</sequence>
<dbReference type="GO" id="GO:0030976">
    <property type="term" value="F:thiamine pyrophosphate binding"/>
    <property type="evidence" value="ECO:0007669"/>
    <property type="project" value="UniProtKB-UniRule"/>
</dbReference>
<dbReference type="UniPathway" id="UPA00064">
    <property type="reaction ID" value="UER00091"/>
</dbReference>
<feature type="compositionally biased region" description="Low complexity" evidence="11">
    <location>
        <begin position="1"/>
        <end position="23"/>
    </location>
</feature>
<dbReference type="Pfam" id="PF02780">
    <property type="entry name" value="Transketolase_C"/>
    <property type="match status" value="1"/>
</dbReference>
<feature type="binding site" evidence="10">
    <location>
        <position position="148"/>
    </location>
    <ligand>
        <name>thiamine diphosphate</name>
        <dbReference type="ChEBI" id="CHEBI:58937"/>
    </ligand>
</feature>
<dbReference type="EMBL" id="CP036455">
    <property type="protein sequence ID" value="QBI54779.1"/>
    <property type="molecule type" value="Genomic_DNA"/>
</dbReference>
<dbReference type="Gene3D" id="3.40.50.970">
    <property type="match status" value="2"/>
</dbReference>
<dbReference type="AlphaFoldDB" id="A0A4P6Q6T6"/>
<evidence type="ECO:0000259" key="12">
    <source>
        <dbReference type="SMART" id="SM00861"/>
    </source>
</evidence>
<dbReference type="SUPFAM" id="SSF52518">
    <property type="entry name" value="Thiamin diphosphate-binding fold (THDP-binding)"/>
    <property type="match status" value="2"/>
</dbReference>
<dbReference type="SUPFAM" id="SSF52922">
    <property type="entry name" value="TK C-terminal domain-like"/>
    <property type="match status" value="1"/>
</dbReference>
<evidence type="ECO:0000313" key="14">
    <source>
        <dbReference type="Proteomes" id="UP000292235"/>
    </source>
</evidence>
<feature type="binding site" evidence="10">
    <location>
        <position position="407"/>
    </location>
    <ligand>
        <name>thiamine diphosphate</name>
        <dbReference type="ChEBI" id="CHEBI:58937"/>
    </ligand>
</feature>
<dbReference type="PANTHER" id="PTHR43322">
    <property type="entry name" value="1-D-DEOXYXYLULOSE 5-PHOSPHATE SYNTHASE-RELATED"/>
    <property type="match status" value="1"/>
</dbReference>
<dbReference type="PANTHER" id="PTHR43322:SF5">
    <property type="entry name" value="1-DEOXY-D-XYLULOSE-5-PHOSPHATE SYNTHASE, CHLOROPLASTIC"/>
    <property type="match status" value="1"/>
</dbReference>
<evidence type="ECO:0000256" key="4">
    <source>
        <dbReference type="ARBA" id="ARBA00022679"/>
    </source>
</evidence>
<evidence type="ECO:0000256" key="6">
    <source>
        <dbReference type="ARBA" id="ARBA00022842"/>
    </source>
</evidence>
<dbReference type="CDD" id="cd07033">
    <property type="entry name" value="TPP_PYR_DXS_TK_like"/>
    <property type="match status" value="1"/>
</dbReference>
<comment type="pathway">
    <text evidence="1 10">Metabolic intermediate biosynthesis; 1-deoxy-D-xylulose 5-phosphate biosynthesis; 1-deoxy-D-xylulose 5-phosphate from D-glyceraldehyde 3-phosphate and pyruvate: step 1/1.</text>
</comment>
<feature type="binding site" evidence="10">
    <location>
        <position position="251"/>
    </location>
    <ligand>
        <name>thiamine diphosphate</name>
        <dbReference type="ChEBI" id="CHEBI:58937"/>
    </ligand>
</feature>
<dbReference type="Proteomes" id="UP000292235">
    <property type="component" value="Chromosome"/>
</dbReference>
<dbReference type="GO" id="GO:0009228">
    <property type="term" value="P:thiamine biosynthetic process"/>
    <property type="evidence" value="ECO:0007669"/>
    <property type="project" value="UniProtKB-UniRule"/>
</dbReference>
<reference evidence="13 14" key="1">
    <citation type="submission" date="2019-02" db="EMBL/GenBank/DDBJ databases">
        <authorList>
            <person name="Khodamoradi S."/>
            <person name="Hahnke R.L."/>
            <person name="Kaempfer P."/>
            <person name="Schumann P."/>
            <person name="Rohde M."/>
            <person name="Steinert M."/>
            <person name="Luzhetskyy A."/>
            <person name="Wink J."/>
            <person name="Ruckert C."/>
        </authorList>
    </citation>
    <scope>NUCLEOTIDE SEQUENCE [LARGE SCALE GENOMIC DNA]</scope>
    <source>
        <strain evidence="13 14">M2</strain>
    </source>
</reference>
<dbReference type="GO" id="GO:0016114">
    <property type="term" value="P:terpenoid biosynthetic process"/>
    <property type="evidence" value="ECO:0007669"/>
    <property type="project" value="UniProtKB-UniRule"/>
</dbReference>
<dbReference type="GO" id="GO:0008661">
    <property type="term" value="F:1-deoxy-D-xylulose-5-phosphate synthase activity"/>
    <property type="evidence" value="ECO:0007669"/>
    <property type="project" value="UniProtKB-UniRule"/>
</dbReference>
<feature type="compositionally biased region" description="Gly residues" evidence="11">
    <location>
        <begin position="24"/>
        <end position="38"/>
    </location>
</feature>
<dbReference type="Pfam" id="PF13292">
    <property type="entry name" value="DXP_synthase_N"/>
    <property type="match status" value="2"/>
</dbReference>
<feature type="binding site" evidence="10">
    <location>
        <position position="221"/>
    </location>
    <ligand>
        <name>Mg(2+)</name>
        <dbReference type="ChEBI" id="CHEBI:18420"/>
    </ligand>
</feature>
<keyword evidence="5 10" id="KW-0479">Metal-binding</keyword>